<proteinExistence type="predicted"/>
<dbReference type="Proteomes" id="UP000694865">
    <property type="component" value="Unplaced"/>
</dbReference>
<evidence type="ECO:0000313" key="2">
    <source>
        <dbReference type="RefSeq" id="XP_006822443.1"/>
    </source>
</evidence>
<gene>
    <name evidence="2" type="primary">LOC102804105</name>
</gene>
<dbReference type="PANTHER" id="PTHR19446">
    <property type="entry name" value="REVERSE TRANSCRIPTASES"/>
    <property type="match status" value="1"/>
</dbReference>
<keyword evidence="1" id="KW-1185">Reference proteome</keyword>
<evidence type="ECO:0000313" key="1">
    <source>
        <dbReference type="Proteomes" id="UP000694865"/>
    </source>
</evidence>
<organism evidence="1 2">
    <name type="scientific">Saccoglossus kowalevskii</name>
    <name type="common">Acorn worm</name>
    <dbReference type="NCBI Taxonomy" id="10224"/>
    <lineage>
        <taxon>Eukaryota</taxon>
        <taxon>Metazoa</taxon>
        <taxon>Hemichordata</taxon>
        <taxon>Enteropneusta</taxon>
        <taxon>Harrimaniidae</taxon>
        <taxon>Saccoglossus</taxon>
    </lineage>
</organism>
<dbReference type="RefSeq" id="XP_006822443.1">
    <property type="nucleotide sequence ID" value="XM_006822380.1"/>
</dbReference>
<accession>A0ABM0MR02</accession>
<dbReference type="GeneID" id="102804105"/>
<name>A0ABM0MR02_SACKO</name>
<reference evidence="2" key="1">
    <citation type="submission" date="2025-08" db="UniProtKB">
        <authorList>
            <consortium name="RefSeq"/>
        </authorList>
    </citation>
    <scope>IDENTIFICATION</scope>
    <source>
        <tissue evidence="2">Testes</tissue>
    </source>
</reference>
<protein>
    <submittedName>
        <fullName evidence="2">Uncharacterized protein LOC102804105</fullName>
    </submittedName>
</protein>
<sequence length="108" mass="12370">MCITAIHGTIPQRMTEVILVPIIKNKVGYVNSQDNYRPIAITLVFSKVLEHLLLVRCESYIETLDNQFGFKEKHSTDLCILVLKEIIRHYNTLGSNMSVRFLDASKAF</sequence>